<dbReference type="OrthoDB" id="199238at2157"/>
<proteinExistence type="predicted"/>
<reference evidence="2" key="1">
    <citation type="journal article" date="2016" name="Environ. Microbiol.">
        <title>The complete genome of a viable archaeum isolated from 123-million-year-old rock salt.</title>
        <authorList>
            <person name="Jaakkola S.T."/>
            <person name="Pfeiffer F."/>
            <person name="Ravantti J.J."/>
            <person name="Guo Q."/>
            <person name="Liu Y."/>
            <person name="Chen X."/>
            <person name="Ma H."/>
            <person name="Yang C."/>
            <person name="Oksanen H.M."/>
            <person name="Bamford D.H."/>
        </authorList>
    </citation>
    <scope>NUCLEOTIDE SEQUENCE</scope>
    <source>
        <strain evidence="2">JI20-1</strain>
    </source>
</reference>
<dbReference type="RefSeq" id="WP_059055444.1">
    <property type="nucleotide sequence ID" value="NZ_CEML01000002.1"/>
</dbReference>
<dbReference type="Proteomes" id="UP000066737">
    <property type="component" value="Chromosome I"/>
</dbReference>
<evidence type="ECO:0000313" key="2">
    <source>
        <dbReference type="Proteomes" id="UP000066737"/>
    </source>
</evidence>
<dbReference type="Pfam" id="PF24366">
    <property type="entry name" value="DUF7522"/>
    <property type="match status" value="1"/>
</dbReference>
<dbReference type="KEGG" id="hhb:Hhub_1262"/>
<sequence length="136" mass="15547">MSERRHRALHRFVEERASDSYRSAFYYEGDDWETLYVRDDVATNRLRHELPDLVERARSNQPLLREDDYPPLGELGATTEVHEDGAILHFPEGPDEGTIISLDRDVAHRLTGFVTEAMSILQTGELTAYQAATVDD</sequence>
<keyword evidence="2" id="KW-1185">Reference proteome</keyword>
<organism evidence="1 2">
    <name type="scientific">Halobacterium hubeiense</name>
    <dbReference type="NCBI Taxonomy" id="1407499"/>
    <lineage>
        <taxon>Archaea</taxon>
        <taxon>Methanobacteriati</taxon>
        <taxon>Methanobacteriota</taxon>
        <taxon>Stenosarchaea group</taxon>
        <taxon>Halobacteria</taxon>
        <taxon>Halobacteriales</taxon>
        <taxon>Halobacteriaceae</taxon>
        <taxon>Halobacterium</taxon>
    </lineage>
</organism>
<dbReference type="GeneID" id="26657951"/>
<protein>
    <submittedName>
        <fullName evidence="1">Uncharacterized protein</fullName>
    </submittedName>
</protein>
<name>A0A0U5GZA4_9EURY</name>
<gene>
    <name evidence="1" type="ORF">HHUB_1262</name>
</gene>
<evidence type="ECO:0000313" key="1">
    <source>
        <dbReference type="EMBL" id="CQH46808.1"/>
    </source>
</evidence>
<accession>A0A0U5GZA4</accession>
<dbReference type="AlphaFoldDB" id="A0A0U5GZA4"/>
<dbReference type="InterPro" id="IPR055944">
    <property type="entry name" value="DUF7522"/>
</dbReference>
<dbReference type="EMBL" id="LN831302">
    <property type="protein sequence ID" value="CQH46808.1"/>
    <property type="molecule type" value="Genomic_DNA"/>
</dbReference>